<sequence>MKKFLALAIAGFALSGLFAQLMSGEIDPITKLFWDSSYKAADESPFPRLILRENPVGDVLKLGFSIPVYGNAEIKIFDMHGRLVLLKRMDLRGKSLDVDVNTLHPGVYVIRVAIGPFGRTGVFLKK</sequence>
<dbReference type="NCBIfam" id="TIGR04183">
    <property type="entry name" value="Por_Secre_tail"/>
    <property type="match status" value="1"/>
</dbReference>
<evidence type="ECO:0000313" key="3">
    <source>
        <dbReference type="EMBL" id="HDM90937.1"/>
    </source>
</evidence>
<proteinExistence type="predicted"/>
<name>A0A7C0XE15_UNCW3</name>
<keyword evidence="1" id="KW-0732">Signal</keyword>
<accession>A0A7C0XE15</accession>
<feature type="domain" description="Secretion system C-terminal sorting" evidence="2">
    <location>
        <begin position="54"/>
        <end position="113"/>
    </location>
</feature>
<feature type="signal peptide" evidence="1">
    <location>
        <begin position="1"/>
        <end position="19"/>
    </location>
</feature>
<dbReference type="EMBL" id="DRBW01000256">
    <property type="protein sequence ID" value="HDM90937.1"/>
    <property type="molecule type" value="Genomic_DNA"/>
</dbReference>
<evidence type="ECO:0000259" key="2">
    <source>
        <dbReference type="Pfam" id="PF18962"/>
    </source>
</evidence>
<dbReference type="AlphaFoldDB" id="A0A7C0XE15"/>
<feature type="chain" id="PRO_5027692814" evidence="1">
    <location>
        <begin position="20"/>
        <end position="126"/>
    </location>
</feature>
<organism evidence="3">
    <name type="scientific">candidate division WOR-3 bacterium</name>
    <dbReference type="NCBI Taxonomy" id="2052148"/>
    <lineage>
        <taxon>Bacteria</taxon>
        <taxon>Bacteria division WOR-3</taxon>
    </lineage>
</organism>
<reference evidence="3" key="1">
    <citation type="journal article" date="2020" name="mSystems">
        <title>Genome- and Community-Level Interaction Insights into Carbon Utilization and Element Cycling Functions of Hydrothermarchaeota in Hydrothermal Sediment.</title>
        <authorList>
            <person name="Zhou Z."/>
            <person name="Liu Y."/>
            <person name="Xu W."/>
            <person name="Pan J."/>
            <person name="Luo Z.H."/>
            <person name="Li M."/>
        </authorList>
    </citation>
    <scope>NUCLEOTIDE SEQUENCE [LARGE SCALE GENOMIC DNA]</scope>
    <source>
        <strain evidence="3">HyVt-237</strain>
    </source>
</reference>
<gene>
    <name evidence="3" type="ORF">ENG67_07005</name>
</gene>
<comment type="caution">
    <text evidence="3">The sequence shown here is derived from an EMBL/GenBank/DDBJ whole genome shotgun (WGS) entry which is preliminary data.</text>
</comment>
<evidence type="ECO:0000256" key="1">
    <source>
        <dbReference type="SAM" id="SignalP"/>
    </source>
</evidence>
<dbReference type="Proteomes" id="UP000885931">
    <property type="component" value="Unassembled WGS sequence"/>
</dbReference>
<protein>
    <submittedName>
        <fullName evidence="3">T9SS type A sorting domain-containing protein</fullName>
    </submittedName>
</protein>
<dbReference type="Pfam" id="PF18962">
    <property type="entry name" value="Por_Secre_tail"/>
    <property type="match status" value="1"/>
</dbReference>
<dbReference type="InterPro" id="IPR026444">
    <property type="entry name" value="Secre_tail"/>
</dbReference>